<protein>
    <submittedName>
        <fullName evidence="1">Uncharacterized protein</fullName>
    </submittedName>
</protein>
<reference evidence="1 2" key="1">
    <citation type="journal article" date="2012" name="PLoS Pathog.">
        <title>Diverse lifestyles and strategies of plant pathogenesis encoded in the genomes of eighteen Dothideomycetes fungi.</title>
        <authorList>
            <person name="Ohm R.A."/>
            <person name="Feau N."/>
            <person name="Henrissat B."/>
            <person name="Schoch C.L."/>
            <person name="Horwitz B.A."/>
            <person name="Barry K.W."/>
            <person name="Condon B.J."/>
            <person name="Copeland A.C."/>
            <person name="Dhillon B."/>
            <person name="Glaser F."/>
            <person name="Hesse C.N."/>
            <person name="Kosti I."/>
            <person name="LaButti K."/>
            <person name="Lindquist E.A."/>
            <person name="Lucas S."/>
            <person name="Salamov A.A."/>
            <person name="Bradshaw R.E."/>
            <person name="Ciuffetti L."/>
            <person name="Hamelin R.C."/>
            <person name="Kema G.H.J."/>
            <person name="Lawrence C."/>
            <person name="Scott J.A."/>
            <person name="Spatafora J.W."/>
            <person name="Turgeon B.G."/>
            <person name="de Wit P.J.G.M."/>
            <person name="Zhong S."/>
            <person name="Goodwin S.B."/>
            <person name="Grigoriev I.V."/>
        </authorList>
    </citation>
    <scope>NUCLEOTIDE SEQUENCE [LARGE SCALE GENOMIC DNA]</scope>
    <source>
        <strain evidence="1 2">CIRAD86</strain>
    </source>
</reference>
<proteinExistence type="predicted"/>
<evidence type="ECO:0000313" key="2">
    <source>
        <dbReference type="Proteomes" id="UP000016932"/>
    </source>
</evidence>
<dbReference type="RefSeq" id="XP_007926192.1">
    <property type="nucleotide sequence ID" value="XM_007928001.1"/>
</dbReference>
<dbReference type="GeneID" id="19333158"/>
<keyword evidence="2" id="KW-1185">Reference proteome</keyword>
<accession>M3B025</accession>
<dbReference type="AlphaFoldDB" id="M3B025"/>
<gene>
    <name evidence="1" type="ORF">MYCFIDRAFT_174307</name>
</gene>
<dbReference type="Proteomes" id="UP000016932">
    <property type="component" value="Unassembled WGS sequence"/>
</dbReference>
<organism evidence="1 2">
    <name type="scientific">Pseudocercospora fijiensis (strain CIRAD86)</name>
    <name type="common">Black leaf streak disease fungus</name>
    <name type="synonym">Mycosphaerella fijiensis</name>
    <dbReference type="NCBI Taxonomy" id="383855"/>
    <lineage>
        <taxon>Eukaryota</taxon>
        <taxon>Fungi</taxon>
        <taxon>Dikarya</taxon>
        <taxon>Ascomycota</taxon>
        <taxon>Pezizomycotina</taxon>
        <taxon>Dothideomycetes</taxon>
        <taxon>Dothideomycetidae</taxon>
        <taxon>Mycosphaerellales</taxon>
        <taxon>Mycosphaerellaceae</taxon>
        <taxon>Pseudocercospora</taxon>
    </lineage>
</organism>
<dbReference type="EMBL" id="KB446558">
    <property type="protein sequence ID" value="EME82762.1"/>
    <property type="molecule type" value="Genomic_DNA"/>
</dbReference>
<dbReference type="HOGENOM" id="CLU_801997_0_0_1"/>
<name>M3B025_PSEFD</name>
<evidence type="ECO:0000313" key="1">
    <source>
        <dbReference type="EMBL" id="EME82762.1"/>
    </source>
</evidence>
<dbReference type="VEuPathDB" id="FungiDB:MYCFIDRAFT_174307"/>
<sequence>MTVAGPAQEEVGHPLEACAMAALGIDPLDTQPLANAVLLTQVIPASSFDFPRFKQLRFEEQESVAYNHSLTQKWDSAESAKVYDLLRSCTEVVAKVCIQPYTLIKRDGRRGKSPVNFLKLHSVFRDHPLPPARLIRVYNSVLTPQARVVVVRSMIRPRGYKTRVAPQDCVTFVWVELTPMFTSVIRTATMSRRGVATSNVCRFPTQWKHRLDSQGHPGLCANILLACRIVIKISPRAGQIGRTDQEHNNNARTDGMGDQIILSSVRSPSIICFSHWIKQQSQGSEAIPQGVEDTIETLREGLDGWNSQHRNSLISHCAELYYQQSAEWKTVRGHSCIGKPSNLRGL</sequence>
<dbReference type="KEGG" id="pfj:MYCFIDRAFT_174307"/>